<accession>A2F5C7</accession>
<feature type="transmembrane region" description="Helical" evidence="1">
    <location>
        <begin position="75"/>
        <end position="95"/>
    </location>
</feature>
<evidence type="ECO:0000256" key="1">
    <source>
        <dbReference type="SAM" id="Phobius"/>
    </source>
</evidence>
<evidence type="ECO:0000313" key="3">
    <source>
        <dbReference type="Proteomes" id="UP000001542"/>
    </source>
</evidence>
<keyword evidence="1" id="KW-0812">Transmembrane</keyword>
<dbReference type="InParanoid" id="A2F5C7"/>
<dbReference type="VEuPathDB" id="TrichDB:TVAG_222510"/>
<gene>
    <name evidence="2" type="ORF">TVAG_222510</name>
</gene>
<feature type="transmembrane region" description="Helical" evidence="1">
    <location>
        <begin position="160"/>
        <end position="183"/>
    </location>
</feature>
<dbReference type="Proteomes" id="UP000001542">
    <property type="component" value="Unassembled WGS sequence"/>
</dbReference>
<organism evidence="2 3">
    <name type="scientific">Trichomonas vaginalis (strain ATCC PRA-98 / G3)</name>
    <dbReference type="NCBI Taxonomy" id="412133"/>
    <lineage>
        <taxon>Eukaryota</taxon>
        <taxon>Metamonada</taxon>
        <taxon>Parabasalia</taxon>
        <taxon>Trichomonadida</taxon>
        <taxon>Trichomonadidae</taxon>
        <taxon>Trichomonas</taxon>
    </lineage>
</organism>
<dbReference type="EMBL" id="DS113621">
    <property type="protein sequence ID" value="EAX99890.1"/>
    <property type="molecule type" value="Genomic_DNA"/>
</dbReference>
<dbReference type="RefSeq" id="XP_001312820.1">
    <property type="nucleotide sequence ID" value="XM_001312819.1"/>
</dbReference>
<feature type="transmembrane region" description="Helical" evidence="1">
    <location>
        <begin position="42"/>
        <end position="63"/>
    </location>
</feature>
<name>A2F5C7_TRIV3</name>
<evidence type="ECO:0008006" key="4">
    <source>
        <dbReference type="Google" id="ProtNLM"/>
    </source>
</evidence>
<dbReference type="VEuPathDB" id="TrichDB:TVAGG3_1031940"/>
<keyword evidence="1" id="KW-1133">Transmembrane helix</keyword>
<dbReference type="KEGG" id="tva:4757707"/>
<dbReference type="AlphaFoldDB" id="A2F5C7"/>
<evidence type="ECO:0000313" key="2">
    <source>
        <dbReference type="EMBL" id="EAX99890.1"/>
    </source>
</evidence>
<dbReference type="SMR" id="A2F5C7"/>
<feature type="transmembrane region" description="Helical" evidence="1">
    <location>
        <begin position="6"/>
        <end position="30"/>
    </location>
</feature>
<reference evidence="2" key="2">
    <citation type="journal article" date="2007" name="Science">
        <title>Draft genome sequence of the sexually transmitted pathogen Trichomonas vaginalis.</title>
        <authorList>
            <person name="Carlton J.M."/>
            <person name="Hirt R.P."/>
            <person name="Silva J.C."/>
            <person name="Delcher A.L."/>
            <person name="Schatz M."/>
            <person name="Zhao Q."/>
            <person name="Wortman J.R."/>
            <person name="Bidwell S.L."/>
            <person name="Alsmark U.C.M."/>
            <person name="Besteiro S."/>
            <person name="Sicheritz-Ponten T."/>
            <person name="Noel C.J."/>
            <person name="Dacks J.B."/>
            <person name="Foster P.G."/>
            <person name="Simillion C."/>
            <person name="Van de Peer Y."/>
            <person name="Miranda-Saavedra D."/>
            <person name="Barton G.J."/>
            <person name="Westrop G.D."/>
            <person name="Mueller S."/>
            <person name="Dessi D."/>
            <person name="Fiori P.L."/>
            <person name="Ren Q."/>
            <person name="Paulsen I."/>
            <person name="Zhang H."/>
            <person name="Bastida-Corcuera F.D."/>
            <person name="Simoes-Barbosa A."/>
            <person name="Brown M.T."/>
            <person name="Hayes R.D."/>
            <person name="Mukherjee M."/>
            <person name="Okumura C.Y."/>
            <person name="Schneider R."/>
            <person name="Smith A.J."/>
            <person name="Vanacova S."/>
            <person name="Villalvazo M."/>
            <person name="Haas B.J."/>
            <person name="Pertea M."/>
            <person name="Feldblyum T.V."/>
            <person name="Utterback T.R."/>
            <person name="Shu C.L."/>
            <person name="Osoegawa K."/>
            <person name="de Jong P.J."/>
            <person name="Hrdy I."/>
            <person name="Horvathova L."/>
            <person name="Zubacova Z."/>
            <person name="Dolezal P."/>
            <person name="Malik S.B."/>
            <person name="Logsdon J.M. Jr."/>
            <person name="Henze K."/>
            <person name="Gupta A."/>
            <person name="Wang C.C."/>
            <person name="Dunne R.L."/>
            <person name="Upcroft J.A."/>
            <person name="Upcroft P."/>
            <person name="White O."/>
            <person name="Salzberg S.L."/>
            <person name="Tang P."/>
            <person name="Chiu C.-H."/>
            <person name="Lee Y.-S."/>
            <person name="Embley T.M."/>
            <person name="Coombs G.H."/>
            <person name="Mottram J.C."/>
            <person name="Tachezy J."/>
            <person name="Fraser-Liggett C.M."/>
            <person name="Johnson P.J."/>
        </authorList>
    </citation>
    <scope>NUCLEOTIDE SEQUENCE [LARGE SCALE GENOMIC DNA]</scope>
    <source>
        <strain evidence="2">G3</strain>
    </source>
</reference>
<reference evidence="2" key="1">
    <citation type="submission" date="2006-10" db="EMBL/GenBank/DDBJ databases">
        <authorList>
            <person name="Amadeo P."/>
            <person name="Zhao Q."/>
            <person name="Wortman J."/>
            <person name="Fraser-Liggett C."/>
            <person name="Carlton J."/>
        </authorList>
    </citation>
    <scope>NUCLEOTIDE SEQUENCE</scope>
    <source>
        <strain evidence="2">G3</strain>
    </source>
</reference>
<keyword evidence="3" id="KW-1185">Reference proteome</keyword>
<keyword evidence="1" id="KW-0472">Membrane</keyword>
<protein>
    <recommendedName>
        <fullName evidence="4">Tetraspanin family protein</fullName>
    </recommendedName>
</protein>
<sequence length="199" mass="22086">MGALYWLAGIISSGCVFISVFLHIFICTYVKKSGIYLLDDSLIVTNLISTFLVTAFTTAILIFKTSNNINHTAVYISICAFICFFEFYIGLRLAFNPAIYLSSLQAIWKLNIESNEIDTIQNKYKCCGFYKINDISSDDCPFKKPNSCYFAINKNVGSKIVTTGLSFLLNALILLITAILLVIDVSSSDTNQDGSINLN</sequence>
<proteinExistence type="predicted"/>